<dbReference type="EMBL" id="KZ613921">
    <property type="protein sequence ID" value="PMD49282.1"/>
    <property type="molecule type" value="Genomic_DNA"/>
</dbReference>
<dbReference type="InterPro" id="IPR029058">
    <property type="entry name" value="AB_hydrolase_fold"/>
</dbReference>
<gene>
    <name evidence="1" type="ORF">K444DRAFT_605378</name>
</gene>
<dbReference type="Gene3D" id="1.25.40.10">
    <property type="entry name" value="Tetratricopeptide repeat domain"/>
    <property type="match status" value="1"/>
</dbReference>
<reference evidence="1 2" key="1">
    <citation type="submission" date="2016-04" db="EMBL/GenBank/DDBJ databases">
        <title>A degradative enzymes factory behind the ericoid mycorrhizal symbiosis.</title>
        <authorList>
            <consortium name="DOE Joint Genome Institute"/>
            <person name="Martino E."/>
            <person name="Morin E."/>
            <person name="Grelet G."/>
            <person name="Kuo A."/>
            <person name="Kohler A."/>
            <person name="Daghino S."/>
            <person name="Barry K."/>
            <person name="Choi C."/>
            <person name="Cichocki N."/>
            <person name="Clum A."/>
            <person name="Copeland A."/>
            <person name="Hainaut M."/>
            <person name="Haridas S."/>
            <person name="Labutti K."/>
            <person name="Lindquist E."/>
            <person name="Lipzen A."/>
            <person name="Khouja H.-R."/>
            <person name="Murat C."/>
            <person name="Ohm R."/>
            <person name="Olson A."/>
            <person name="Spatafora J."/>
            <person name="Veneault-Fourrey C."/>
            <person name="Henrissat B."/>
            <person name="Grigoriev I."/>
            <person name="Martin F."/>
            <person name="Perotto S."/>
        </authorList>
    </citation>
    <scope>NUCLEOTIDE SEQUENCE [LARGE SCALE GENOMIC DNA]</scope>
    <source>
        <strain evidence="1 2">E</strain>
    </source>
</reference>
<dbReference type="PANTHER" id="PTHR48182">
    <property type="entry name" value="PROTEIN SERAC1"/>
    <property type="match status" value="1"/>
</dbReference>
<name>A0A2J6SEU3_9HELO</name>
<dbReference type="Proteomes" id="UP000235371">
    <property type="component" value="Unassembled WGS sequence"/>
</dbReference>
<dbReference type="InterPro" id="IPR027417">
    <property type="entry name" value="P-loop_NTPase"/>
</dbReference>
<evidence type="ECO:0000313" key="1">
    <source>
        <dbReference type="EMBL" id="PMD49282.1"/>
    </source>
</evidence>
<dbReference type="InParanoid" id="A0A2J6SEU3"/>
<dbReference type="Gene3D" id="3.40.50.1820">
    <property type="entry name" value="alpha/beta hydrolase"/>
    <property type="match status" value="1"/>
</dbReference>
<dbReference type="STRING" id="1095630.A0A2J6SEU3"/>
<dbReference type="RefSeq" id="XP_024726186.1">
    <property type="nucleotide sequence ID" value="XM_024878850.1"/>
</dbReference>
<dbReference type="SUPFAM" id="SSF52540">
    <property type="entry name" value="P-loop containing nucleoside triphosphate hydrolases"/>
    <property type="match status" value="1"/>
</dbReference>
<dbReference type="Pfam" id="PF13424">
    <property type="entry name" value="TPR_12"/>
    <property type="match status" value="1"/>
</dbReference>
<dbReference type="OrthoDB" id="1658288at2759"/>
<evidence type="ECO:0000313" key="2">
    <source>
        <dbReference type="Proteomes" id="UP000235371"/>
    </source>
</evidence>
<dbReference type="SUPFAM" id="SSF48452">
    <property type="entry name" value="TPR-like"/>
    <property type="match status" value="1"/>
</dbReference>
<protein>
    <submittedName>
        <fullName evidence="1">Uncharacterized protein</fullName>
    </submittedName>
</protein>
<proteinExistence type="predicted"/>
<keyword evidence="2" id="KW-1185">Reference proteome</keyword>
<dbReference type="InterPro" id="IPR052374">
    <property type="entry name" value="SERAC1"/>
</dbReference>
<sequence>MACTKETVESSGLNIWSSEAATGPAPVVDIIAVQGLGSHEFYTWVKKVPSQNADKARRFRDKAQFWKGKKPQGKYGEDGPTEVMWVRDLLVPMFKDARIATYSYKSDWRDRTVKTSLRQCAEQFLNILSQHRQKTDERKRPLVLIGHSLGSIVIQQALVIAVHQPKFTDLRLSIAGVLFLGAPFQGSDAAVFGNWLARLSRLDTTLLEILRKGSPDLYALQEDFCGSYTAWDLVCFYETSDTNFGGLLRTNVVNPQSASLLGKRKIFLNTDHSGLNKFSGVDDENFALVLPEIRRIFEDGPSIVAERHRAKDTGATSYGNLHWMVPRPMNDLFTGRSELLLRIQKAIHCDQTSSPIKQKRFVITGLGGQGKSEICLMVASRMRVDFWGVFWVNVGNTSTAENDFIAIAKLLGQPVESLCDAVRVLANAKRPWLLILDNADDPNIDYQVYFPSGTHGAVLMTSRIPDCKRYSLDANEALEGLVDKDSKELLLKAADIPKDSWPSYNDQAEKVVDLLGSHTLALIQAGAYIAKGHCQLYEYPKVYERQRERLLKYRPEQAQSRYHDVYTTFEASAEVLEQSKSDAAKDALCLLTVLSMLDSAVIPLEIFQSAWISGRKVLRSNCEKTSAIDAMSRSYALRLPGLLIEESDEWDPFRLTEASSKLVSLSLATRHDINGSMGLSMHPLTHAWAKDRQDLEQQDAAWIATGCVLALSRSNSIMWQTQERRLLPHLQSYLNIKIGRILLFESKALVIPILLTCGWALLDMRQDSRLSHLLEDMFTELRKNPKEPLEELLPLYFLQARSLLNTGKYKMAVALLKQVVEIEGRTLAETHPSRLASQHALATAYEANGQVKEAIALLEQVVEIKGRTLVETHPSRLASQHALAIAYEANGQVKEAIALLEQVVEGRIT</sequence>
<dbReference type="Pfam" id="PF13374">
    <property type="entry name" value="TPR_10"/>
    <property type="match status" value="1"/>
</dbReference>
<dbReference type="SMART" id="SM00028">
    <property type="entry name" value="TPR"/>
    <property type="match status" value="2"/>
</dbReference>
<dbReference type="InterPro" id="IPR019734">
    <property type="entry name" value="TPR_rpt"/>
</dbReference>
<dbReference type="SUPFAM" id="SSF53474">
    <property type="entry name" value="alpha/beta-Hydrolases"/>
    <property type="match status" value="1"/>
</dbReference>
<dbReference type="Gene3D" id="3.40.50.300">
    <property type="entry name" value="P-loop containing nucleotide triphosphate hydrolases"/>
    <property type="match status" value="1"/>
</dbReference>
<dbReference type="GeneID" id="36586927"/>
<dbReference type="PANTHER" id="PTHR48182:SF3">
    <property type="entry name" value="DUF676 DOMAIN-CONTAINING PROTEIN"/>
    <property type="match status" value="1"/>
</dbReference>
<accession>A0A2J6SEU3</accession>
<dbReference type="InterPro" id="IPR011990">
    <property type="entry name" value="TPR-like_helical_dom_sf"/>
</dbReference>
<dbReference type="AlphaFoldDB" id="A0A2J6SEU3"/>
<organism evidence="1 2">
    <name type="scientific">Hyaloscypha bicolor E</name>
    <dbReference type="NCBI Taxonomy" id="1095630"/>
    <lineage>
        <taxon>Eukaryota</taxon>
        <taxon>Fungi</taxon>
        <taxon>Dikarya</taxon>
        <taxon>Ascomycota</taxon>
        <taxon>Pezizomycotina</taxon>
        <taxon>Leotiomycetes</taxon>
        <taxon>Helotiales</taxon>
        <taxon>Hyaloscyphaceae</taxon>
        <taxon>Hyaloscypha</taxon>
        <taxon>Hyaloscypha bicolor</taxon>
    </lineage>
</organism>